<evidence type="ECO:0000313" key="2">
    <source>
        <dbReference type="EMBL" id="OAV97634.1"/>
    </source>
</evidence>
<organism evidence="2">
    <name type="scientific">Puccinia triticina (isolate 1-1 / race 1 (BBBD))</name>
    <name type="common">Brown leaf rust fungus</name>
    <dbReference type="NCBI Taxonomy" id="630390"/>
    <lineage>
        <taxon>Eukaryota</taxon>
        <taxon>Fungi</taxon>
        <taxon>Dikarya</taxon>
        <taxon>Basidiomycota</taxon>
        <taxon>Pucciniomycotina</taxon>
        <taxon>Pucciniomycetes</taxon>
        <taxon>Pucciniales</taxon>
        <taxon>Pucciniaceae</taxon>
        <taxon>Puccinia</taxon>
    </lineage>
</organism>
<proteinExistence type="predicted"/>
<dbReference type="VEuPathDB" id="FungiDB:PTTG_08814"/>
<dbReference type="OMA" id="CVARTAC"/>
<dbReference type="AlphaFoldDB" id="A0A0C4F6P4"/>
<dbReference type="Proteomes" id="UP000005240">
    <property type="component" value="Unassembled WGS sequence"/>
</dbReference>
<dbReference type="EMBL" id="ADAS02000012">
    <property type="protein sequence ID" value="OAV97634.1"/>
    <property type="molecule type" value="Genomic_DNA"/>
</dbReference>
<reference evidence="2" key="2">
    <citation type="submission" date="2016-05" db="EMBL/GenBank/DDBJ databases">
        <title>Comparative analysis highlights variable genome content of wheat rusts and divergence of the mating loci.</title>
        <authorList>
            <person name="Cuomo C.A."/>
            <person name="Bakkeren G."/>
            <person name="Szabo L."/>
            <person name="Khalil H."/>
            <person name="Joly D."/>
            <person name="Goldberg J."/>
            <person name="Young S."/>
            <person name="Zeng Q."/>
            <person name="Fellers J."/>
        </authorList>
    </citation>
    <scope>NUCLEOTIDE SEQUENCE [LARGE SCALE GENOMIC DNA]</scope>
    <source>
        <strain evidence="2">1-1 BBBD Race 1</strain>
    </source>
</reference>
<evidence type="ECO:0000313" key="3">
    <source>
        <dbReference type="EnsemblFungi" id="PTTG_08814-t43_1-p1"/>
    </source>
</evidence>
<name>A0A0C4F6P4_PUCT1</name>
<dbReference type="OrthoDB" id="2496912at2759"/>
<feature type="chain" id="PRO_5009386296" evidence="1">
    <location>
        <begin position="20"/>
        <end position="162"/>
    </location>
</feature>
<reference evidence="3" key="4">
    <citation type="submission" date="2025-05" db="UniProtKB">
        <authorList>
            <consortium name="EnsemblFungi"/>
        </authorList>
    </citation>
    <scope>IDENTIFICATION</scope>
    <source>
        <strain evidence="3">isolate 1-1 / race 1 (BBBD)</strain>
    </source>
</reference>
<reference evidence="2" key="1">
    <citation type="submission" date="2009-11" db="EMBL/GenBank/DDBJ databases">
        <authorList>
            <consortium name="The Broad Institute Genome Sequencing Platform"/>
            <person name="Ward D."/>
            <person name="Feldgarden M."/>
            <person name="Earl A."/>
            <person name="Young S.K."/>
            <person name="Zeng Q."/>
            <person name="Koehrsen M."/>
            <person name="Alvarado L."/>
            <person name="Berlin A."/>
            <person name="Bochicchio J."/>
            <person name="Borenstein D."/>
            <person name="Chapman S.B."/>
            <person name="Chen Z."/>
            <person name="Engels R."/>
            <person name="Freedman E."/>
            <person name="Gellesch M."/>
            <person name="Goldberg J."/>
            <person name="Griggs A."/>
            <person name="Gujja S."/>
            <person name="Heilman E."/>
            <person name="Heiman D."/>
            <person name="Hepburn T."/>
            <person name="Howarth C."/>
            <person name="Jen D."/>
            <person name="Larson L."/>
            <person name="Lewis B."/>
            <person name="Mehta T."/>
            <person name="Park D."/>
            <person name="Pearson M."/>
            <person name="Roberts A."/>
            <person name="Saif S."/>
            <person name="Shea T."/>
            <person name="Shenoy N."/>
            <person name="Sisk P."/>
            <person name="Stolte C."/>
            <person name="Sykes S."/>
            <person name="Thomson T."/>
            <person name="Walk T."/>
            <person name="White J."/>
            <person name="Yandava C."/>
            <person name="Izard J."/>
            <person name="Baranova O.V."/>
            <person name="Blanton J.M."/>
            <person name="Tanner A.C."/>
            <person name="Dewhirst F.E."/>
            <person name="Haas B."/>
            <person name="Nusbaum C."/>
            <person name="Birren B."/>
        </authorList>
    </citation>
    <scope>NUCLEOTIDE SEQUENCE [LARGE SCALE GENOMIC DNA]</scope>
    <source>
        <strain evidence="2">1-1 BBBD Race 1</strain>
    </source>
</reference>
<keyword evidence="1" id="KW-0732">Signal</keyword>
<feature type="signal peptide" evidence="1">
    <location>
        <begin position="1"/>
        <end position="19"/>
    </location>
</feature>
<gene>
    <name evidence="2" type="ORF">PTTG_08814</name>
</gene>
<sequence>MTFLFLVIPLLIFNFFLQPDDNLVSGKVFKCDKSLAPVTQYSTSQPSITSGTPKPFFPSVASGMRPSTLNTTLSPPVPSFSATGPPPICQDINGIKFVCAGSCVARTACLICEYDNVTKTKAFRPPWEPEMCISPLLIAESNATPIRLSFWMISMVVFVNLM</sequence>
<evidence type="ECO:0000313" key="4">
    <source>
        <dbReference type="Proteomes" id="UP000005240"/>
    </source>
</evidence>
<evidence type="ECO:0000256" key="1">
    <source>
        <dbReference type="SAM" id="SignalP"/>
    </source>
</evidence>
<accession>A0A0C4F6P4</accession>
<dbReference type="EnsemblFungi" id="PTTG_08814-t43_1">
    <property type="protein sequence ID" value="PTTG_08814-t43_1-p1"/>
    <property type="gene ID" value="PTTG_08814"/>
</dbReference>
<protein>
    <submittedName>
        <fullName evidence="2 3">Uncharacterized protein</fullName>
    </submittedName>
</protein>
<keyword evidence="4" id="KW-1185">Reference proteome</keyword>
<reference evidence="3 4" key="3">
    <citation type="journal article" date="2017" name="G3 (Bethesda)">
        <title>Comparative analysis highlights variable genome content of wheat rusts and divergence of the mating loci.</title>
        <authorList>
            <person name="Cuomo C.A."/>
            <person name="Bakkeren G."/>
            <person name="Khalil H.B."/>
            <person name="Panwar V."/>
            <person name="Joly D."/>
            <person name="Linning R."/>
            <person name="Sakthikumar S."/>
            <person name="Song X."/>
            <person name="Adiconis X."/>
            <person name="Fan L."/>
            <person name="Goldberg J.M."/>
            <person name="Levin J.Z."/>
            <person name="Young S."/>
            <person name="Zeng Q."/>
            <person name="Anikster Y."/>
            <person name="Bruce M."/>
            <person name="Wang M."/>
            <person name="Yin C."/>
            <person name="McCallum B."/>
            <person name="Szabo L.J."/>
            <person name="Hulbert S."/>
            <person name="Chen X."/>
            <person name="Fellers J.P."/>
        </authorList>
    </citation>
    <scope>NUCLEOTIDE SEQUENCE</scope>
    <source>
        <strain evidence="4">Isolate 1-1 / race 1 (BBBD)</strain>
        <strain evidence="3">isolate 1-1 / race 1 (BBBD)</strain>
    </source>
</reference>